<accession>A0AA39TCL7</accession>
<reference evidence="8" key="1">
    <citation type="journal article" date="2022" name="Plant J.">
        <title>Strategies of tolerance reflected in two North American maple genomes.</title>
        <authorList>
            <person name="McEvoy S.L."/>
            <person name="Sezen U.U."/>
            <person name="Trouern-Trend A."/>
            <person name="McMahon S.M."/>
            <person name="Schaberg P.G."/>
            <person name="Yang J."/>
            <person name="Wegrzyn J.L."/>
            <person name="Swenson N.G."/>
        </authorList>
    </citation>
    <scope>NUCLEOTIDE SEQUENCE</scope>
    <source>
        <strain evidence="8">NS2018</strain>
    </source>
</reference>
<dbReference type="InterPro" id="IPR001739">
    <property type="entry name" value="Methyl_CpG_DNA-bd"/>
</dbReference>
<evidence type="ECO:0000256" key="3">
    <source>
        <dbReference type="ARBA" id="ARBA00023125"/>
    </source>
</evidence>
<evidence type="ECO:0000256" key="1">
    <source>
        <dbReference type="ARBA" id="ARBA00004123"/>
    </source>
</evidence>
<evidence type="ECO:0000259" key="7">
    <source>
        <dbReference type="PROSITE" id="PS50982"/>
    </source>
</evidence>
<feature type="compositionally biased region" description="Polar residues" evidence="6">
    <location>
        <begin position="96"/>
        <end position="109"/>
    </location>
</feature>
<dbReference type="Proteomes" id="UP001168877">
    <property type="component" value="Unassembled WGS sequence"/>
</dbReference>
<evidence type="ECO:0000313" key="8">
    <source>
        <dbReference type="EMBL" id="KAK0604757.1"/>
    </source>
</evidence>
<keyword evidence="9" id="KW-1185">Reference proteome</keyword>
<dbReference type="Gene3D" id="3.30.890.10">
    <property type="entry name" value="Methyl-cpg-binding Protein 2, Chain A"/>
    <property type="match status" value="2"/>
</dbReference>
<evidence type="ECO:0000256" key="4">
    <source>
        <dbReference type="ARBA" id="ARBA00023163"/>
    </source>
</evidence>
<sequence length="226" mass="24340">MTQDQAASCTPIDAKLSAAAKTPAAVSTKLPSLPSWLPPGWKMDSKVRTSGATAGVVDKYYINTVSGYRFRSKKEVLYFLEFGTKRTKKKEKYDTGTESPGNPKSNTSDGEGGILTKNFNYSDAPKNVKWVLSSNNYDNSEDTLTPYIGGDKVPDYDQAASCSPINANLSATATTPASIAASTELLSAAAESTELPSWLPPGWQIETKVRTSGATSRMVDKVKLFF</sequence>
<evidence type="ECO:0000256" key="2">
    <source>
        <dbReference type="ARBA" id="ARBA00023015"/>
    </source>
</evidence>
<reference evidence="8" key="2">
    <citation type="submission" date="2023-06" db="EMBL/GenBank/DDBJ databases">
        <authorList>
            <person name="Swenson N.G."/>
            <person name="Wegrzyn J.L."/>
            <person name="Mcevoy S.L."/>
        </authorList>
    </citation>
    <scope>NUCLEOTIDE SEQUENCE</scope>
    <source>
        <strain evidence="8">NS2018</strain>
        <tissue evidence="8">Leaf</tissue>
    </source>
</reference>
<name>A0AA39TCL7_ACESA</name>
<keyword evidence="4" id="KW-0804">Transcription</keyword>
<dbReference type="GO" id="GO:0003677">
    <property type="term" value="F:DNA binding"/>
    <property type="evidence" value="ECO:0007669"/>
    <property type="project" value="UniProtKB-KW"/>
</dbReference>
<comment type="caution">
    <text evidence="8">The sequence shown here is derived from an EMBL/GenBank/DDBJ whole genome shotgun (WGS) entry which is preliminary data.</text>
</comment>
<evidence type="ECO:0000313" key="9">
    <source>
        <dbReference type="Proteomes" id="UP001168877"/>
    </source>
</evidence>
<evidence type="ECO:0000256" key="5">
    <source>
        <dbReference type="ARBA" id="ARBA00023242"/>
    </source>
</evidence>
<dbReference type="PROSITE" id="PS50982">
    <property type="entry name" value="MBD"/>
    <property type="match status" value="1"/>
</dbReference>
<dbReference type="SUPFAM" id="SSF54171">
    <property type="entry name" value="DNA-binding domain"/>
    <property type="match status" value="1"/>
</dbReference>
<comment type="subcellular location">
    <subcellularLocation>
        <location evidence="1">Nucleus</location>
    </subcellularLocation>
</comment>
<feature type="region of interest" description="Disordered" evidence="6">
    <location>
        <begin position="89"/>
        <end position="113"/>
    </location>
</feature>
<dbReference type="Pfam" id="PF01429">
    <property type="entry name" value="MBD"/>
    <property type="match status" value="1"/>
</dbReference>
<dbReference type="PANTHER" id="PTHR12396">
    <property type="entry name" value="METHYL-CPG BINDING PROTEIN, MBD"/>
    <property type="match status" value="1"/>
</dbReference>
<organism evidence="8 9">
    <name type="scientific">Acer saccharum</name>
    <name type="common">Sugar maple</name>
    <dbReference type="NCBI Taxonomy" id="4024"/>
    <lineage>
        <taxon>Eukaryota</taxon>
        <taxon>Viridiplantae</taxon>
        <taxon>Streptophyta</taxon>
        <taxon>Embryophyta</taxon>
        <taxon>Tracheophyta</taxon>
        <taxon>Spermatophyta</taxon>
        <taxon>Magnoliopsida</taxon>
        <taxon>eudicotyledons</taxon>
        <taxon>Gunneridae</taxon>
        <taxon>Pentapetalae</taxon>
        <taxon>rosids</taxon>
        <taxon>malvids</taxon>
        <taxon>Sapindales</taxon>
        <taxon>Sapindaceae</taxon>
        <taxon>Hippocastanoideae</taxon>
        <taxon>Acereae</taxon>
        <taxon>Acer</taxon>
    </lineage>
</organism>
<keyword evidence="2" id="KW-0805">Transcription regulation</keyword>
<dbReference type="GO" id="GO:0005634">
    <property type="term" value="C:nucleus"/>
    <property type="evidence" value="ECO:0007669"/>
    <property type="project" value="UniProtKB-SubCell"/>
</dbReference>
<keyword evidence="5" id="KW-0539">Nucleus</keyword>
<feature type="domain" description="MBD" evidence="7">
    <location>
        <begin position="27"/>
        <end position="100"/>
    </location>
</feature>
<dbReference type="InterPro" id="IPR016177">
    <property type="entry name" value="DNA-bd_dom_sf"/>
</dbReference>
<dbReference type="EMBL" id="JAUESC010000002">
    <property type="protein sequence ID" value="KAK0604757.1"/>
    <property type="molecule type" value="Genomic_DNA"/>
</dbReference>
<dbReference type="AlphaFoldDB" id="A0AA39TCL7"/>
<protein>
    <recommendedName>
        <fullName evidence="7">MBD domain-containing protein</fullName>
    </recommendedName>
</protein>
<proteinExistence type="predicted"/>
<gene>
    <name evidence="8" type="ORF">LWI29_019113</name>
</gene>
<evidence type="ECO:0000256" key="6">
    <source>
        <dbReference type="SAM" id="MobiDB-lite"/>
    </source>
</evidence>
<keyword evidence="3" id="KW-0238">DNA-binding</keyword>
<dbReference type="PANTHER" id="PTHR12396:SF46">
    <property type="entry name" value="METHYL-CPG-BINDING DOMAIN-CONTAINING PROTEIN 6"/>
    <property type="match status" value="1"/>
</dbReference>